<dbReference type="EC" id="5.1.3.14" evidence="3"/>
<proteinExistence type="inferred from homology"/>
<keyword evidence="4" id="KW-1185">Reference proteome</keyword>
<comment type="caution">
    <text evidence="3">The sequence shown here is derived from an EMBL/GenBank/DDBJ whole genome shotgun (WGS) entry which is preliminary data.</text>
</comment>
<keyword evidence="1 3" id="KW-0413">Isomerase</keyword>
<evidence type="ECO:0000313" key="4">
    <source>
        <dbReference type="Proteomes" id="UP000306585"/>
    </source>
</evidence>
<dbReference type="Proteomes" id="UP000306585">
    <property type="component" value="Unassembled WGS sequence"/>
</dbReference>
<dbReference type="SUPFAM" id="SSF53756">
    <property type="entry name" value="UDP-Glycosyltransferase/glycogen phosphorylase"/>
    <property type="match status" value="1"/>
</dbReference>
<protein>
    <submittedName>
        <fullName evidence="3">UDP-N-acetylglucosamine 2-epimerase (Non-hydrolyzing)</fullName>
        <ecNumber evidence="3">5.1.3.14</ecNumber>
    </submittedName>
</protein>
<feature type="domain" description="UDP-N-acetylglucosamine 2-epimerase" evidence="2">
    <location>
        <begin position="22"/>
        <end position="352"/>
    </location>
</feature>
<dbReference type="GO" id="GO:0008761">
    <property type="term" value="F:UDP-N-acetylglucosamine 2-epimerase activity"/>
    <property type="evidence" value="ECO:0007669"/>
    <property type="project" value="UniProtKB-EC"/>
</dbReference>
<name>A0A5R9GS33_9PROT</name>
<evidence type="ECO:0000259" key="2">
    <source>
        <dbReference type="Pfam" id="PF02350"/>
    </source>
</evidence>
<dbReference type="PANTHER" id="PTHR43174">
    <property type="entry name" value="UDP-N-ACETYLGLUCOSAMINE 2-EPIMERASE"/>
    <property type="match status" value="1"/>
</dbReference>
<organism evidence="3 4">
    <name type="scientific">Mariprofundus erugo</name>
    <dbReference type="NCBI Taxonomy" id="2528639"/>
    <lineage>
        <taxon>Bacteria</taxon>
        <taxon>Pseudomonadati</taxon>
        <taxon>Pseudomonadota</taxon>
        <taxon>Candidatius Mariprofundia</taxon>
        <taxon>Mariprofundales</taxon>
        <taxon>Mariprofundaceae</taxon>
        <taxon>Mariprofundus</taxon>
    </lineage>
</organism>
<accession>A0A5R9GS33</accession>
<gene>
    <name evidence="3" type="ORF">FEF65_00685</name>
</gene>
<dbReference type="InterPro" id="IPR029767">
    <property type="entry name" value="WecB-like"/>
</dbReference>
<dbReference type="RefSeq" id="WP_138237861.1">
    <property type="nucleotide sequence ID" value="NZ_VBRY01000001.1"/>
</dbReference>
<dbReference type="InterPro" id="IPR003331">
    <property type="entry name" value="UDP_GlcNAc_Epimerase_2_dom"/>
</dbReference>
<dbReference type="Gene3D" id="3.40.50.2000">
    <property type="entry name" value="Glycogen Phosphorylase B"/>
    <property type="match status" value="2"/>
</dbReference>
<dbReference type="CDD" id="cd03786">
    <property type="entry name" value="GTB_UDP-GlcNAc_2-Epimerase"/>
    <property type="match status" value="1"/>
</dbReference>
<evidence type="ECO:0000256" key="1">
    <source>
        <dbReference type="RuleBase" id="RU003513"/>
    </source>
</evidence>
<dbReference type="AlphaFoldDB" id="A0A5R9GS33"/>
<dbReference type="PANTHER" id="PTHR43174:SF1">
    <property type="entry name" value="UDP-N-ACETYLGLUCOSAMINE 2-EPIMERASE"/>
    <property type="match status" value="1"/>
</dbReference>
<reference evidence="3 4" key="1">
    <citation type="journal article" date="2019" name="Appl. Environ. Microbiol.">
        <title>Environmental Evidence and Genomic Insight of Iron-oxidizing Bacteria Preference Towards More Corrosion Resistant Stainless Steel at Higher Salinities.</title>
        <authorList>
            <person name="Garrison C.E."/>
            <person name="Price K.A."/>
            <person name="Field E.K."/>
        </authorList>
    </citation>
    <scope>NUCLEOTIDE SEQUENCE [LARGE SCALE GENOMIC DNA]</scope>
    <source>
        <strain evidence="3 4">P3</strain>
    </source>
</reference>
<comment type="similarity">
    <text evidence="1">Belongs to the UDP-N-acetylglucosamine 2-epimerase family.</text>
</comment>
<sequence>MKIMTIVGARPQFVKAAVVSREMNKRSGIHGVLLHTGQHYDANMSDVFFDELDIPRPDYHLGIGNGTHGQNTGRMIEAIERVLFDERPDWVLVYGDTDSTLAGVIAAVKLHIPVAHVEAGLRSFNRKMPEEYNRVLADHASTLLFAPTAVAERNLAHEGIPARMVQVVGDVMYDASLYYGGKAESQSDILRRLALVEQPYILATVHRQENTDDKQHIENILEAFSHAPCPVVWPVHPRTHKQMRAFGLSLPESVVAIDPLGYLDMVKLEKNAALIATDSGGVQKEAYFYGVPCITLRGETEWVELVDVGANRLVATDVDAIIAGYAHISTSLKNLPVLYGNGDAGCKIVDSLQDHLSHV</sequence>
<dbReference type="EMBL" id="VBRY01000001">
    <property type="protein sequence ID" value="TLS69046.1"/>
    <property type="molecule type" value="Genomic_DNA"/>
</dbReference>
<evidence type="ECO:0000313" key="3">
    <source>
        <dbReference type="EMBL" id="TLS69046.1"/>
    </source>
</evidence>
<dbReference type="NCBIfam" id="TIGR00236">
    <property type="entry name" value="wecB"/>
    <property type="match status" value="1"/>
</dbReference>
<dbReference type="Pfam" id="PF02350">
    <property type="entry name" value="Epimerase_2"/>
    <property type="match status" value="1"/>
</dbReference>